<keyword evidence="2" id="KW-0378">Hydrolase</keyword>
<dbReference type="PANTHER" id="PTHR46072:SF8">
    <property type="entry name" value="AMIDASE DOMAIN-CONTAINING PROTEIN"/>
    <property type="match status" value="1"/>
</dbReference>
<evidence type="ECO:0000256" key="4">
    <source>
        <dbReference type="SAM" id="Phobius"/>
    </source>
</evidence>
<dbReference type="InterPro" id="IPR023631">
    <property type="entry name" value="Amidase_dom"/>
</dbReference>
<organism evidence="6 7">
    <name type="scientific">Lomentospora prolificans</name>
    <dbReference type="NCBI Taxonomy" id="41688"/>
    <lineage>
        <taxon>Eukaryota</taxon>
        <taxon>Fungi</taxon>
        <taxon>Dikarya</taxon>
        <taxon>Ascomycota</taxon>
        <taxon>Pezizomycotina</taxon>
        <taxon>Sordariomycetes</taxon>
        <taxon>Hypocreomycetidae</taxon>
        <taxon>Microascales</taxon>
        <taxon>Microascaceae</taxon>
        <taxon>Lomentospora</taxon>
    </lineage>
</organism>
<dbReference type="EMBL" id="NLAX01000701">
    <property type="protein sequence ID" value="PKS07708.1"/>
    <property type="molecule type" value="Genomic_DNA"/>
</dbReference>
<protein>
    <recommendedName>
        <fullName evidence="5">Amidase domain-containing protein</fullName>
    </recommendedName>
</protein>
<keyword evidence="4" id="KW-1133">Transmembrane helix</keyword>
<feature type="compositionally biased region" description="Basic residues" evidence="3">
    <location>
        <begin position="630"/>
        <end position="647"/>
    </location>
</feature>
<dbReference type="GO" id="GO:0016787">
    <property type="term" value="F:hydrolase activity"/>
    <property type="evidence" value="ECO:0007669"/>
    <property type="project" value="UniProtKB-KW"/>
</dbReference>
<keyword evidence="4" id="KW-0472">Membrane</keyword>
<keyword evidence="4" id="KW-0812">Transmembrane</keyword>
<feature type="region of interest" description="Disordered" evidence="3">
    <location>
        <begin position="628"/>
        <end position="647"/>
    </location>
</feature>
<evidence type="ECO:0000259" key="5">
    <source>
        <dbReference type="Pfam" id="PF01425"/>
    </source>
</evidence>
<evidence type="ECO:0000256" key="2">
    <source>
        <dbReference type="ARBA" id="ARBA00022801"/>
    </source>
</evidence>
<sequence>MAPIGPRGSKSYFRASSGLGISIGIFLCLFIYRMHFQIPQKPGSPTWRLGGGIKYPTSWEDLARGKREDDMAKIPKEWILELPSIEKASSLRSIAGDFIESLLDPITLSITSMEMTELLELTTNGTLTCEAVVTAYCKRAAFAHQLNKSLLEINFKSAVEQAKELDGYFQKKGKPLGPLHGLPVTVKDQYHVKGLNTTMGYVGWISTFEGDKNSPLKGVAQSELVTELESLGAIIIGKSTCVQSLWFGETNNNILGYNHNPVNQNLSSGGSSGGEGAILALGGSAVGIGSDVGGSVSMPASYNGLFSIKPSSGRLSFKNVANSSKGQVHIPTVPGILGRSIASVQLLLKTVVSTQPWIRDPEVIALPWREEEMTRAANGSLSFGIYAHDGVVRPHPPIERALRMVVDGIKRQGHRTVEWHPPDHAEAEILHDKIVNADGNYDVPQQLALSGEPFIPELVPFFPLGKPQKPLNAIEVEHLIQRLHAFRNKYNDYWVSTEALTGTVMPTAAVIPGKTFHYTYTLTVNTLDYVTIVIPVTFADKNIDKLDFGYAPVSDRDRLNWEAYDAEMYDGAPACIQIVGQRLQEEKLLAIAQRVVDALAGYKSETARLPRPDDVESEIGLPAQKVVAPSHKRTTVRSRTKRSNAKF</sequence>
<dbReference type="Pfam" id="PF01425">
    <property type="entry name" value="Amidase"/>
    <property type="match status" value="1"/>
</dbReference>
<name>A0A2N3N5K0_9PEZI</name>
<evidence type="ECO:0000313" key="6">
    <source>
        <dbReference type="EMBL" id="PKS07708.1"/>
    </source>
</evidence>
<evidence type="ECO:0000313" key="7">
    <source>
        <dbReference type="Proteomes" id="UP000233524"/>
    </source>
</evidence>
<feature type="transmembrane region" description="Helical" evidence="4">
    <location>
        <begin position="12"/>
        <end position="32"/>
    </location>
</feature>
<feature type="domain" description="Amidase" evidence="5">
    <location>
        <begin position="132"/>
        <end position="589"/>
    </location>
</feature>
<proteinExistence type="inferred from homology"/>
<dbReference type="STRING" id="41688.A0A2N3N5K0"/>
<dbReference type="Proteomes" id="UP000233524">
    <property type="component" value="Unassembled WGS sequence"/>
</dbReference>
<dbReference type="InterPro" id="IPR036928">
    <property type="entry name" value="AS_sf"/>
</dbReference>
<dbReference type="InParanoid" id="A0A2N3N5K0"/>
<dbReference type="PANTHER" id="PTHR46072">
    <property type="entry name" value="AMIDASE-RELATED-RELATED"/>
    <property type="match status" value="1"/>
</dbReference>
<dbReference type="SUPFAM" id="SSF75304">
    <property type="entry name" value="Amidase signature (AS) enzymes"/>
    <property type="match status" value="1"/>
</dbReference>
<evidence type="ECO:0000256" key="1">
    <source>
        <dbReference type="ARBA" id="ARBA00009199"/>
    </source>
</evidence>
<gene>
    <name evidence="6" type="ORF">jhhlp_006316</name>
</gene>
<reference evidence="6 7" key="1">
    <citation type="journal article" date="2017" name="G3 (Bethesda)">
        <title>First Draft Genome Sequence of the Pathogenic Fungus Lomentospora prolificans (Formerly Scedosporium prolificans).</title>
        <authorList>
            <person name="Luo R."/>
            <person name="Zimin A."/>
            <person name="Workman R."/>
            <person name="Fan Y."/>
            <person name="Pertea G."/>
            <person name="Grossman N."/>
            <person name="Wear M.P."/>
            <person name="Jia B."/>
            <person name="Miller H."/>
            <person name="Casadevall A."/>
            <person name="Timp W."/>
            <person name="Zhang S.X."/>
            <person name="Salzberg S.L."/>
        </authorList>
    </citation>
    <scope>NUCLEOTIDE SEQUENCE [LARGE SCALE GENOMIC DNA]</scope>
    <source>
        <strain evidence="6 7">JHH-5317</strain>
    </source>
</reference>
<dbReference type="Gene3D" id="3.90.1300.10">
    <property type="entry name" value="Amidase signature (AS) domain"/>
    <property type="match status" value="1"/>
</dbReference>
<evidence type="ECO:0000256" key="3">
    <source>
        <dbReference type="SAM" id="MobiDB-lite"/>
    </source>
</evidence>
<dbReference type="FunCoup" id="A0A2N3N5K0">
    <property type="interactions" value="56"/>
</dbReference>
<dbReference type="OrthoDB" id="6428749at2759"/>
<dbReference type="VEuPathDB" id="FungiDB:jhhlp_006316"/>
<comment type="caution">
    <text evidence="6">The sequence shown here is derived from an EMBL/GenBank/DDBJ whole genome shotgun (WGS) entry which is preliminary data.</text>
</comment>
<accession>A0A2N3N5K0</accession>
<dbReference type="AlphaFoldDB" id="A0A2N3N5K0"/>
<comment type="similarity">
    <text evidence="1">Belongs to the amidase family.</text>
</comment>
<keyword evidence="7" id="KW-1185">Reference proteome</keyword>